<accession>A0ABQ7JGG7</accession>
<evidence type="ECO:0000313" key="1">
    <source>
        <dbReference type="EMBL" id="KAF8823130.1"/>
    </source>
</evidence>
<proteinExistence type="predicted"/>
<organism evidence="1 2">
    <name type="scientific">Cardiosporidium cionae</name>
    <dbReference type="NCBI Taxonomy" id="476202"/>
    <lineage>
        <taxon>Eukaryota</taxon>
        <taxon>Sar</taxon>
        <taxon>Alveolata</taxon>
        <taxon>Apicomplexa</taxon>
        <taxon>Aconoidasida</taxon>
        <taxon>Nephromycida</taxon>
        <taxon>Cardiosporidium</taxon>
    </lineage>
</organism>
<dbReference type="Proteomes" id="UP000823046">
    <property type="component" value="Unassembled WGS sequence"/>
</dbReference>
<dbReference type="InterPro" id="IPR053040">
    <property type="entry name" value="LRR-containing_protein_71"/>
</dbReference>
<dbReference type="SUPFAM" id="SSF52047">
    <property type="entry name" value="RNI-like"/>
    <property type="match status" value="1"/>
</dbReference>
<dbReference type="InterPro" id="IPR032675">
    <property type="entry name" value="LRR_dom_sf"/>
</dbReference>
<protein>
    <submittedName>
        <fullName evidence="1">Uncharacterized protein</fullName>
    </submittedName>
</protein>
<keyword evidence="2" id="KW-1185">Reference proteome</keyword>
<name>A0ABQ7JGG7_9APIC</name>
<comment type="caution">
    <text evidence="1">The sequence shown here is derived from an EMBL/GenBank/DDBJ whole genome shotgun (WGS) entry which is preliminary data.</text>
</comment>
<dbReference type="EMBL" id="JADAQX010000001">
    <property type="protein sequence ID" value="KAF8823130.1"/>
    <property type="molecule type" value="Genomic_DNA"/>
</dbReference>
<evidence type="ECO:0000313" key="2">
    <source>
        <dbReference type="Proteomes" id="UP000823046"/>
    </source>
</evidence>
<sequence length="521" mass="59443">MQRKKAKIIPYSIHSRPLVGIVIDENTTIERIQIRTKAKMLYNALRIKAANVNCQQTNVPKQSGDTSPTNELEESSLFKEKFLTVVISGDTDDETGHWFSAINGRIAMQKYILACNSLNVPAKRKVIQFCLAPVAVTLDLSHVPFHPDTERKLHLLLKDHPYLKKYNFSNRELTGEQVEAIAGLLVPREIDEIDLSNNRITSDSFIAVRALVNKLNTRKLILDGNALQDERNSGIFLNHLTTFTQIQHLSLNNCGFGDSCIASFCKESGKTQIQSTFTKCIELRQNKISAQGAEPLTFCFSKNFPNLEMLSLGENDIPDNISESVHHKFLAFQDRLKINTDLINPLDSNLVALYSTSPCSTESVMELPINRNDRMIAFELEGIKSITENRAGKDKQIDQVENKKKSTQVYCEIRGANLLIFPNPVRNKNFFAEKKFFNLNPVEHESQMLPLSHLIEITDFKTCGDSFEKLWLQIQGELSVLSELWQKVSKRQCNSAFYHNWHAKDPPVIFTKYDHTWTRRR</sequence>
<gene>
    <name evidence="1" type="ORF">IE077_003051</name>
</gene>
<reference evidence="1 2" key="1">
    <citation type="journal article" date="2020" name="bioRxiv">
        <title>Metabolic contributions of an alphaproteobacterial endosymbiont in the apicomplexan Cardiosporidium cionae.</title>
        <authorList>
            <person name="Hunter E.S."/>
            <person name="Paight C.J."/>
            <person name="Lane C.E."/>
        </authorList>
    </citation>
    <scope>NUCLEOTIDE SEQUENCE [LARGE SCALE GENOMIC DNA]</scope>
    <source>
        <strain evidence="1">ESH_2018</strain>
    </source>
</reference>
<dbReference type="Gene3D" id="3.80.10.10">
    <property type="entry name" value="Ribonuclease Inhibitor"/>
    <property type="match status" value="1"/>
</dbReference>
<dbReference type="PANTHER" id="PTHR46984">
    <property type="entry name" value="LEUCINE-RICH REPEAT-CONTAINING PROTEIN 71"/>
    <property type="match status" value="1"/>
</dbReference>
<dbReference type="PANTHER" id="PTHR46984:SF1">
    <property type="entry name" value="LEUCINE-RICH REPEAT-CONTAINING PROTEIN 71"/>
    <property type="match status" value="1"/>
</dbReference>